<proteinExistence type="predicted"/>
<protein>
    <recommendedName>
        <fullName evidence="3">Lipoprotein</fullName>
    </recommendedName>
</protein>
<dbReference type="RefSeq" id="WP_188126024.1">
    <property type="nucleotide sequence ID" value="NZ_BOMP01000046.1"/>
</dbReference>
<evidence type="ECO:0000313" key="1">
    <source>
        <dbReference type="EMBL" id="MBB4754482.1"/>
    </source>
</evidence>
<organism evidence="1 2">
    <name type="scientific">Actinoplanes lobatus</name>
    <dbReference type="NCBI Taxonomy" id="113568"/>
    <lineage>
        <taxon>Bacteria</taxon>
        <taxon>Bacillati</taxon>
        <taxon>Actinomycetota</taxon>
        <taxon>Actinomycetes</taxon>
        <taxon>Micromonosporales</taxon>
        <taxon>Micromonosporaceae</taxon>
        <taxon>Actinoplanes</taxon>
    </lineage>
</organism>
<evidence type="ECO:0008006" key="3">
    <source>
        <dbReference type="Google" id="ProtNLM"/>
    </source>
</evidence>
<sequence>MKMVLPGIALTVSMIAAAGCEVKEKPSPKPTEEAIDLSRVIIPGGVDFQGYCDTREYNEDLAGGTCDSKIDLLAACKFDHRKDEDERRKVVEFVLRDKGNPKSGVCLDGRRESFGGISDMSGYCAETYAKGDREKAVAELDGDTWLCRERLDVTALCIEDNNDSRLKAERLGSGLWQCYRYDTA</sequence>
<dbReference type="AlphaFoldDB" id="A0A7W7HPX1"/>
<gene>
    <name evidence="1" type="ORF">BJ964_008643</name>
</gene>
<comment type="caution">
    <text evidence="1">The sequence shown here is derived from an EMBL/GenBank/DDBJ whole genome shotgun (WGS) entry which is preliminary data.</text>
</comment>
<accession>A0A7W7HPX1</accession>
<evidence type="ECO:0000313" key="2">
    <source>
        <dbReference type="Proteomes" id="UP000590511"/>
    </source>
</evidence>
<name>A0A7W7HPX1_9ACTN</name>
<dbReference type="EMBL" id="JACHNC010000001">
    <property type="protein sequence ID" value="MBB4754482.1"/>
    <property type="molecule type" value="Genomic_DNA"/>
</dbReference>
<reference evidence="1 2" key="1">
    <citation type="submission" date="2020-08" db="EMBL/GenBank/DDBJ databases">
        <title>Sequencing the genomes of 1000 actinobacteria strains.</title>
        <authorList>
            <person name="Klenk H.-P."/>
        </authorList>
    </citation>
    <scope>NUCLEOTIDE SEQUENCE [LARGE SCALE GENOMIC DNA]</scope>
    <source>
        <strain evidence="1 2">DSM 43150</strain>
    </source>
</reference>
<dbReference type="PROSITE" id="PS51257">
    <property type="entry name" value="PROKAR_LIPOPROTEIN"/>
    <property type="match status" value="1"/>
</dbReference>
<dbReference type="Proteomes" id="UP000590511">
    <property type="component" value="Unassembled WGS sequence"/>
</dbReference>